<dbReference type="AlphaFoldDB" id="A0A543A8T6"/>
<accession>A0A543A8T6</accession>
<evidence type="ECO:0000313" key="2">
    <source>
        <dbReference type="Proteomes" id="UP000320209"/>
    </source>
</evidence>
<organism evidence="1 2">
    <name type="scientific">Nocardioides albertanoniae</name>
    <dbReference type="NCBI Taxonomy" id="1175486"/>
    <lineage>
        <taxon>Bacteria</taxon>
        <taxon>Bacillati</taxon>
        <taxon>Actinomycetota</taxon>
        <taxon>Actinomycetes</taxon>
        <taxon>Propionibacteriales</taxon>
        <taxon>Nocardioidaceae</taxon>
        <taxon>Nocardioides</taxon>
    </lineage>
</organism>
<protein>
    <submittedName>
        <fullName evidence="1">Uncharacterized protein</fullName>
    </submittedName>
</protein>
<name>A0A543A8T6_9ACTN</name>
<dbReference type="Proteomes" id="UP000320209">
    <property type="component" value="Unassembled WGS sequence"/>
</dbReference>
<dbReference type="EMBL" id="VFOV01000001">
    <property type="protein sequence ID" value="TQL68949.1"/>
    <property type="molecule type" value="Genomic_DNA"/>
</dbReference>
<reference evidence="1 2" key="1">
    <citation type="submission" date="2019-06" db="EMBL/GenBank/DDBJ databases">
        <title>Sequencing the genomes of 1000 actinobacteria strains.</title>
        <authorList>
            <person name="Klenk H.-P."/>
        </authorList>
    </citation>
    <scope>NUCLEOTIDE SEQUENCE [LARGE SCALE GENOMIC DNA]</scope>
    <source>
        <strain evidence="1 2">DSM 25218</strain>
    </source>
</reference>
<keyword evidence="2" id="KW-1185">Reference proteome</keyword>
<dbReference type="OrthoDB" id="3786181at2"/>
<dbReference type="RefSeq" id="WP_141780877.1">
    <property type="nucleotide sequence ID" value="NZ_VFOV01000001.1"/>
</dbReference>
<evidence type="ECO:0000313" key="1">
    <source>
        <dbReference type="EMBL" id="TQL68949.1"/>
    </source>
</evidence>
<comment type="caution">
    <text evidence="1">The sequence shown here is derived from an EMBL/GenBank/DDBJ whole genome shotgun (WGS) entry which is preliminary data.</text>
</comment>
<proteinExistence type="predicted"/>
<gene>
    <name evidence="1" type="ORF">FB381_2850</name>
</gene>
<sequence length="77" mass="8578">MPMPPPRPTGRPHDRQTVHEVGQIVRALKEEGPLTAEELATLVGARFWKGHRFDRALNYAVGDGVVVRDADGRLHMP</sequence>